<keyword evidence="2" id="KW-1185">Reference proteome</keyword>
<dbReference type="EMBL" id="JAMZIH010006456">
    <property type="protein sequence ID" value="KAJ1673901.1"/>
    <property type="molecule type" value="Genomic_DNA"/>
</dbReference>
<sequence>MITKCQCGAFYCLMHKSSTVTHDCEFNRERGRAILVHNNQATISSIPSGGRSFNRID</sequence>
<gene>
    <name evidence="1" type="ORF">EV182_004345</name>
</gene>
<protein>
    <submittedName>
        <fullName evidence="1">Uncharacterized protein</fullName>
    </submittedName>
</protein>
<organism evidence="1 2">
    <name type="scientific">Spiromyces aspiralis</name>
    <dbReference type="NCBI Taxonomy" id="68401"/>
    <lineage>
        <taxon>Eukaryota</taxon>
        <taxon>Fungi</taxon>
        <taxon>Fungi incertae sedis</taxon>
        <taxon>Zoopagomycota</taxon>
        <taxon>Kickxellomycotina</taxon>
        <taxon>Kickxellomycetes</taxon>
        <taxon>Kickxellales</taxon>
        <taxon>Kickxellaceae</taxon>
        <taxon>Spiromyces</taxon>
    </lineage>
</organism>
<name>A0ACC1HEZ1_9FUNG</name>
<dbReference type="Proteomes" id="UP001145114">
    <property type="component" value="Unassembled WGS sequence"/>
</dbReference>
<accession>A0ACC1HEZ1</accession>
<evidence type="ECO:0000313" key="2">
    <source>
        <dbReference type="Proteomes" id="UP001145114"/>
    </source>
</evidence>
<evidence type="ECO:0000313" key="1">
    <source>
        <dbReference type="EMBL" id="KAJ1673901.1"/>
    </source>
</evidence>
<reference evidence="1" key="1">
    <citation type="submission" date="2022-06" db="EMBL/GenBank/DDBJ databases">
        <title>Phylogenomic reconstructions and comparative analyses of Kickxellomycotina fungi.</title>
        <authorList>
            <person name="Reynolds N.K."/>
            <person name="Stajich J.E."/>
            <person name="Barry K."/>
            <person name="Grigoriev I.V."/>
            <person name="Crous P."/>
            <person name="Smith M.E."/>
        </authorList>
    </citation>
    <scope>NUCLEOTIDE SEQUENCE</scope>
    <source>
        <strain evidence="1">RSA 2271</strain>
    </source>
</reference>
<comment type="caution">
    <text evidence="1">The sequence shown here is derived from an EMBL/GenBank/DDBJ whole genome shotgun (WGS) entry which is preliminary data.</text>
</comment>
<proteinExistence type="predicted"/>